<protein>
    <submittedName>
        <fullName evidence="1">Uncharacterized protein</fullName>
    </submittedName>
</protein>
<name>A0ABY7Q9S6_9ACTN</name>
<keyword evidence="2" id="KW-1185">Reference proteome</keyword>
<evidence type="ECO:0000313" key="1">
    <source>
        <dbReference type="EMBL" id="WBP89194.1"/>
    </source>
</evidence>
<proteinExistence type="predicted"/>
<organism evidence="1 2">
    <name type="scientific">Kitasatospora cathayae</name>
    <dbReference type="NCBI Taxonomy" id="3004092"/>
    <lineage>
        <taxon>Bacteria</taxon>
        <taxon>Bacillati</taxon>
        <taxon>Actinomycetota</taxon>
        <taxon>Actinomycetes</taxon>
        <taxon>Kitasatosporales</taxon>
        <taxon>Streptomycetaceae</taxon>
        <taxon>Kitasatospora</taxon>
    </lineage>
</organism>
<gene>
    <name evidence="1" type="ORF">O1G21_27350</name>
</gene>
<evidence type="ECO:0000313" key="2">
    <source>
        <dbReference type="Proteomes" id="UP001212821"/>
    </source>
</evidence>
<dbReference type="EMBL" id="CP115450">
    <property type="protein sequence ID" value="WBP89194.1"/>
    <property type="molecule type" value="Genomic_DNA"/>
</dbReference>
<sequence length="410" mass="44955">MELQVEDGQVPETEHTAMGRAIARLVDAYGAEVAMMWRRKTGVVCHDKHLIPAMGKPHSGRWNTESDAVLWYLLRLYVTGNLVFSHIRVGATALKDKERRRNQETLTQANLQGISIAVDQEQSGAPCDGWVRFEAAWGCERLTFEATERGTTVFATDEIVFPAHAEGTRGIPLEIGNSDVTRTLAHLRQYGALVRWPYGSDHMIVLALNGDAKTVGLDKFFAKDMRDNRQSTPSMVSRVTGAMHEALYASQVCDALYDLSAEEAAERVFELRVAMLMAARLVRAVPLAMFVHVDPRPTDAAAPHPRVVSEEDGVTKIASRGVTVYAKAAGPDQDCADPFALKPAFPPGPYSQLLTRLTASSPSPLIAVPPTTAHSHRKTALGDFTIEDLGTLSEAVEELQRQGLEPSWES</sequence>
<dbReference type="RefSeq" id="WP_270147369.1">
    <property type="nucleotide sequence ID" value="NZ_CP115450.1"/>
</dbReference>
<dbReference type="Proteomes" id="UP001212821">
    <property type="component" value="Chromosome"/>
</dbReference>
<reference evidence="2" key="1">
    <citation type="submission" date="2022-12" db="EMBL/GenBank/DDBJ databases">
        <authorList>
            <person name="Mo P."/>
        </authorList>
    </citation>
    <scope>NUCLEOTIDE SEQUENCE [LARGE SCALE GENOMIC DNA]</scope>
    <source>
        <strain evidence="2">HUAS 3-15</strain>
    </source>
</reference>
<accession>A0ABY7Q9S6</accession>